<dbReference type="Proteomes" id="UP001501523">
    <property type="component" value="Unassembled WGS sequence"/>
</dbReference>
<dbReference type="EMBL" id="BAAAEU010000008">
    <property type="protein sequence ID" value="GAA0715231.1"/>
    <property type="molecule type" value="Genomic_DNA"/>
</dbReference>
<organism evidence="1 2">
    <name type="scientific">Dokdonella soli</name>
    <dbReference type="NCBI Taxonomy" id="529810"/>
    <lineage>
        <taxon>Bacteria</taxon>
        <taxon>Pseudomonadati</taxon>
        <taxon>Pseudomonadota</taxon>
        <taxon>Gammaproteobacteria</taxon>
        <taxon>Lysobacterales</taxon>
        <taxon>Rhodanobacteraceae</taxon>
        <taxon>Dokdonella</taxon>
    </lineage>
</organism>
<accession>A0ABN1IJA4</accession>
<dbReference type="RefSeq" id="WP_343790522.1">
    <property type="nucleotide sequence ID" value="NZ_BAAAEU010000008.1"/>
</dbReference>
<protein>
    <recommendedName>
        <fullName evidence="3">Phasin family protein</fullName>
    </recommendedName>
</protein>
<proteinExistence type="predicted"/>
<evidence type="ECO:0000313" key="2">
    <source>
        <dbReference type="Proteomes" id="UP001501523"/>
    </source>
</evidence>
<evidence type="ECO:0008006" key="3">
    <source>
        <dbReference type="Google" id="ProtNLM"/>
    </source>
</evidence>
<reference evidence="1 2" key="1">
    <citation type="journal article" date="2019" name="Int. J. Syst. Evol. Microbiol.">
        <title>The Global Catalogue of Microorganisms (GCM) 10K type strain sequencing project: providing services to taxonomists for standard genome sequencing and annotation.</title>
        <authorList>
            <consortium name="The Broad Institute Genomics Platform"/>
            <consortium name="The Broad Institute Genome Sequencing Center for Infectious Disease"/>
            <person name="Wu L."/>
            <person name="Ma J."/>
        </authorList>
    </citation>
    <scope>NUCLEOTIDE SEQUENCE [LARGE SCALE GENOMIC DNA]</scope>
    <source>
        <strain evidence="1 2">JCM 15421</strain>
    </source>
</reference>
<evidence type="ECO:0000313" key="1">
    <source>
        <dbReference type="EMBL" id="GAA0715231.1"/>
    </source>
</evidence>
<name>A0ABN1IJA4_9GAMM</name>
<keyword evidence="2" id="KW-1185">Reference proteome</keyword>
<sequence>MLDKMGLGASQFVSKLQGNADALFKGVQDFAGAAQAANTDLKNGLHFLASQSGTTLVSVMKFVEGLQSAGESLTQTYARLAAAQNAYDKFTAQFKPAATYVDNFEAGLAKINDTMKANIDQANALAKAAGAEGAATSDLVNIHQQAANQMAALVT</sequence>
<gene>
    <name evidence="1" type="ORF">GCM10009105_20530</name>
</gene>
<comment type="caution">
    <text evidence="1">The sequence shown here is derived from an EMBL/GenBank/DDBJ whole genome shotgun (WGS) entry which is preliminary data.</text>
</comment>